<evidence type="ECO:0000313" key="13">
    <source>
        <dbReference type="Ensembl" id="ENSXCOP00000003653.1"/>
    </source>
</evidence>
<dbReference type="GO" id="GO:0001227">
    <property type="term" value="F:DNA-binding transcription repressor activity, RNA polymerase II-specific"/>
    <property type="evidence" value="ECO:0007669"/>
    <property type="project" value="TreeGrafter"/>
</dbReference>
<organism evidence="13 14">
    <name type="scientific">Xiphophorus couchianus</name>
    <name type="common">Monterrey platyfish</name>
    <dbReference type="NCBI Taxonomy" id="32473"/>
    <lineage>
        <taxon>Eukaryota</taxon>
        <taxon>Metazoa</taxon>
        <taxon>Chordata</taxon>
        <taxon>Craniata</taxon>
        <taxon>Vertebrata</taxon>
        <taxon>Euteleostomi</taxon>
        <taxon>Actinopterygii</taxon>
        <taxon>Neopterygii</taxon>
        <taxon>Teleostei</taxon>
        <taxon>Neoteleostei</taxon>
        <taxon>Acanthomorphata</taxon>
        <taxon>Ovalentaria</taxon>
        <taxon>Atherinomorphae</taxon>
        <taxon>Cyprinodontiformes</taxon>
        <taxon>Poeciliidae</taxon>
        <taxon>Poeciliinae</taxon>
        <taxon>Xiphophorus</taxon>
    </lineage>
</organism>
<keyword evidence="6" id="KW-0805">Transcription regulation</keyword>
<accession>A0A3B5KU58</accession>
<evidence type="ECO:0000256" key="11">
    <source>
        <dbReference type="SAM" id="MobiDB-lite"/>
    </source>
</evidence>
<evidence type="ECO:0000256" key="8">
    <source>
        <dbReference type="ARBA" id="ARBA00023163"/>
    </source>
</evidence>
<dbReference type="Proteomes" id="UP000261380">
    <property type="component" value="Unplaced"/>
</dbReference>
<evidence type="ECO:0000313" key="14">
    <source>
        <dbReference type="Proteomes" id="UP000261380"/>
    </source>
</evidence>
<evidence type="ECO:0000256" key="9">
    <source>
        <dbReference type="ARBA" id="ARBA00023242"/>
    </source>
</evidence>
<evidence type="ECO:0000256" key="10">
    <source>
        <dbReference type="PROSITE-ProRule" id="PRU00042"/>
    </source>
</evidence>
<dbReference type="AlphaFoldDB" id="A0A3B5KU58"/>
<keyword evidence="3" id="KW-0677">Repeat</keyword>
<dbReference type="FunFam" id="3.30.160.60:FF:000328">
    <property type="entry name" value="Zinc finger protein 1079"/>
    <property type="match status" value="1"/>
</dbReference>
<sequence>KKCVGLNSKQSEKNLHYKPNLPAPPPVRSSSRLAAKPRLFHCMSAGSRRHPASDSSKLTEGQSKDSAKAPEVSPAAGWQPEVRERRYRCSSCGKRFYQLGHLRKHQFSHTDEKPFRCRDCGKNYTSSESFRHLVLHTGEKPYTCENCGKSFARRPSLRPHICQHCGKRFSQKGNAGSAGVMLQLRSALIASVSLIAGPVKGSERGETNDLMKNTEKYSNS</sequence>
<feature type="domain" description="C2H2-type" evidence="12">
    <location>
        <begin position="142"/>
        <end position="169"/>
    </location>
</feature>
<dbReference type="PANTHER" id="PTHR24399">
    <property type="entry name" value="ZINC FINGER AND BTB DOMAIN-CONTAINING"/>
    <property type="match status" value="1"/>
</dbReference>
<keyword evidence="8" id="KW-0804">Transcription</keyword>
<feature type="domain" description="C2H2-type" evidence="12">
    <location>
        <begin position="87"/>
        <end position="114"/>
    </location>
</feature>
<dbReference type="SMART" id="SM00355">
    <property type="entry name" value="ZnF_C2H2"/>
    <property type="match status" value="3"/>
</dbReference>
<dbReference type="GO" id="GO:0005654">
    <property type="term" value="C:nucleoplasm"/>
    <property type="evidence" value="ECO:0007669"/>
    <property type="project" value="TreeGrafter"/>
</dbReference>
<evidence type="ECO:0000256" key="1">
    <source>
        <dbReference type="ARBA" id="ARBA00004123"/>
    </source>
</evidence>
<keyword evidence="14" id="KW-1185">Reference proteome</keyword>
<keyword evidence="4 10" id="KW-0863">Zinc-finger</keyword>
<evidence type="ECO:0000256" key="7">
    <source>
        <dbReference type="ARBA" id="ARBA00023125"/>
    </source>
</evidence>
<dbReference type="Pfam" id="PF00096">
    <property type="entry name" value="zf-C2H2"/>
    <property type="match status" value="2"/>
</dbReference>
<dbReference type="SUPFAM" id="SSF57667">
    <property type="entry name" value="beta-beta-alpha zinc fingers"/>
    <property type="match status" value="2"/>
</dbReference>
<dbReference type="GeneTree" id="ENSGT00930000151062"/>
<dbReference type="FunFam" id="3.30.160.60:FF:000038">
    <property type="entry name" value="Zinc finger protein 624"/>
    <property type="match status" value="1"/>
</dbReference>
<evidence type="ECO:0000259" key="12">
    <source>
        <dbReference type="PROSITE" id="PS50157"/>
    </source>
</evidence>
<dbReference type="PROSITE" id="PS50157">
    <property type="entry name" value="ZINC_FINGER_C2H2_2"/>
    <property type="match status" value="3"/>
</dbReference>
<evidence type="ECO:0000256" key="6">
    <source>
        <dbReference type="ARBA" id="ARBA00023015"/>
    </source>
</evidence>
<dbReference type="PANTHER" id="PTHR24399:SF23">
    <property type="entry name" value="C2H2-TYPE DOMAIN-CONTAINING PROTEIN"/>
    <property type="match status" value="1"/>
</dbReference>
<dbReference type="FunFam" id="3.30.160.60:FF:000446">
    <property type="entry name" value="Zinc finger protein"/>
    <property type="match status" value="1"/>
</dbReference>
<evidence type="ECO:0000256" key="3">
    <source>
        <dbReference type="ARBA" id="ARBA00022737"/>
    </source>
</evidence>
<name>A0A3B5KU58_9TELE</name>
<protein>
    <recommendedName>
        <fullName evidence="12">C2H2-type domain-containing protein</fullName>
    </recommendedName>
</protein>
<feature type="domain" description="C2H2-type" evidence="12">
    <location>
        <begin position="115"/>
        <end position="141"/>
    </location>
</feature>
<dbReference type="GO" id="GO:0000978">
    <property type="term" value="F:RNA polymerase II cis-regulatory region sequence-specific DNA binding"/>
    <property type="evidence" value="ECO:0007669"/>
    <property type="project" value="TreeGrafter"/>
</dbReference>
<comment type="subcellular location">
    <subcellularLocation>
        <location evidence="1">Nucleus</location>
    </subcellularLocation>
</comment>
<dbReference type="InterPro" id="IPR013087">
    <property type="entry name" value="Znf_C2H2_type"/>
</dbReference>
<keyword evidence="9" id="KW-0539">Nucleus</keyword>
<dbReference type="InterPro" id="IPR036236">
    <property type="entry name" value="Znf_C2H2_sf"/>
</dbReference>
<keyword evidence="2" id="KW-0479">Metal-binding</keyword>
<keyword evidence="5" id="KW-0862">Zinc</keyword>
<feature type="compositionally biased region" description="Basic and acidic residues" evidence="11">
    <location>
        <begin position="201"/>
        <end position="220"/>
    </location>
</feature>
<evidence type="ECO:0000256" key="5">
    <source>
        <dbReference type="ARBA" id="ARBA00022833"/>
    </source>
</evidence>
<dbReference type="Gene3D" id="3.30.160.60">
    <property type="entry name" value="Classic Zinc Finger"/>
    <property type="match status" value="4"/>
</dbReference>
<reference evidence="13" key="2">
    <citation type="submission" date="2025-09" db="UniProtKB">
        <authorList>
            <consortium name="Ensembl"/>
        </authorList>
    </citation>
    <scope>IDENTIFICATION</scope>
</reference>
<dbReference type="Ensembl" id="ENSXCOT00000003692.1">
    <property type="protein sequence ID" value="ENSXCOP00000003653.1"/>
    <property type="gene ID" value="ENSXCOG00000002869.1"/>
</dbReference>
<reference evidence="13" key="1">
    <citation type="submission" date="2025-08" db="UniProtKB">
        <authorList>
            <consortium name="Ensembl"/>
        </authorList>
    </citation>
    <scope>IDENTIFICATION</scope>
</reference>
<feature type="region of interest" description="Disordered" evidence="11">
    <location>
        <begin position="1"/>
        <end position="77"/>
    </location>
</feature>
<keyword evidence="7" id="KW-0238">DNA-binding</keyword>
<evidence type="ECO:0000256" key="2">
    <source>
        <dbReference type="ARBA" id="ARBA00022723"/>
    </source>
</evidence>
<dbReference type="GO" id="GO:0008270">
    <property type="term" value="F:zinc ion binding"/>
    <property type="evidence" value="ECO:0007669"/>
    <property type="project" value="UniProtKB-KW"/>
</dbReference>
<proteinExistence type="predicted"/>
<evidence type="ECO:0000256" key="4">
    <source>
        <dbReference type="ARBA" id="ARBA00022771"/>
    </source>
</evidence>
<feature type="region of interest" description="Disordered" evidence="11">
    <location>
        <begin position="200"/>
        <end position="220"/>
    </location>
</feature>
<dbReference type="PROSITE" id="PS00028">
    <property type="entry name" value="ZINC_FINGER_C2H2_1"/>
    <property type="match status" value="2"/>
</dbReference>